<dbReference type="GO" id="GO:0016410">
    <property type="term" value="F:N-acyltransferase activity"/>
    <property type="evidence" value="ECO:0007669"/>
    <property type="project" value="UniProtKB-UniRule"/>
</dbReference>
<dbReference type="GO" id="GO:0042158">
    <property type="term" value="P:lipoprotein biosynthetic process"/>
    <property type="evidence" value="ECO:0007669"/>
    <property type="project" value="UniProtKB-UniRule"/>
</dbReference>
<dbReference type="NCBIfam" id="TIGR00546">
    <property type="entry name" value="lnt"/>
    <property type="match status" value="1"/>
</dbReference>
<evidence type="ECO:0000256" key="6">
    <source>
        <dbReference type="ARBA" id="ARBA00023136"/>
    </source>
</evidence>
<comment type="function">
    <text evidence="8">Catalyzes the phospholipid dependent N-acylation of the N-terminal cysteine of apolipoprotein, the last step in lipoprotein maturation.</text>
</comment>
<dbReference type="SUPFAM" id="SSF56317">
    <property type="entry name" value="Carbon-nitrogen hydrolase"/>
    <property type="match status" value="1"/>
</dbReference>
<comment type="caution">
    <text evidence="11">The sequence shown here is derived from an EMBL/GenBank/DDBJ whole genome shotgun (WGS) entry which is preliminary data.</text>
</comment>
<dbReference type="AlphaFoldDB" id="A0A138AP64"/>
<dbReference type="InterPro" id="IPR003010">
    <property type="entry name" value="C-N_Hydrolase"/>
</dbReference>
<evidence type="ECO:0000256" key="7">
    <source>
        <dbReference type="ARBA" id="ARBA00023315"/>
    </source>
</evidence>
<comment type="pathway">
    <text evidence="8">Protein modification; lipoprotein biosynthesis (N-acyl transfer).</text>
</comment>
<proteinExistence type="inferred from homology"/>
<keyword evidence="7 8" id="KW-0012">Acyltransferase</keyword>
<comment type="catalytic activity">
    <reaction evidence="8">
        <text>N-terminal S-1,2-diacyl-sn-glyceryl-L-cysteinyl-[lipoprotein] + a glycerophospholipid = N-acyl-S-1,2-diacyl-sn-glyceryl-L-cysteinyl-[lipoprotein] + a 2-acyl-sn-glycero-3-phospholipid + H(+)</text>
        <dbReference type="Rhea" id="RHEA:48228"/>
        <dbReference type="Rhea" id="RHEA-COMP:14681"/>
        <dbReference type="Rhea" id="RHEA-COMP:14684"/>
        <dbReference type="ChEBI" id="CHEBI:15378"/>
        <dbReference type="ChEBI" id="CHEBI:136912"/>
        <dbReference type="ChEBI" id="CHEBI:140656"/>
        <dbReference type="ChEBI" id="CHEBI:140657"/>
        <dbReference type="ChEBI" id="CHEBI:140660"/>
        <dbReference type="EC" id="2.3.1.269"/>
    </reaction>
</comment>
<keyword evidence="4 8" id="KW-0812">Transmembrane</keyword>
<comment type="similarity">
    <text evidence="8">Belongs to the CN hydrolase family. Apolipoprotein N-acyltransferase subfamily.</text>
</comment>
<evidence type="ECO:0000313" key="11">
    <source>
        <dbReference type="EMBL" id="KXP12225.1"/>
    </source>
</evidence>
<feature type="transmembrane region" description="Helical" evidence="8">
    <location>
        <begin position="69"/>
        <end position="88"/>
    </location>
</feature>
<organism evidence="11 12">
    <name type="scientific">Tsukamurella pseudospumae</name>
    <dbReference type="NCBI Taxonomy" id="239498"/>
    <lineage>
        <taxon>Bacteria</taxon>
        <taxon>Bacillati</taxon>
        <taxon>Actinomycetota</taxon>
        <taxon>Actinomycetes</taxon>
        <taxon>Mycobacteriales</taxon>
        <taxon>Tsukamurellaceae</taxon>
        <taxon>Tsukamurella</taxon>
    </lineage>
</organism>
<evidence type="ECO:0000256" key="5">
    <source>
        <dbReference type="ARBA" id="ARBA00022989"/>
    </source>
</evidence>
<evidence type="ECO:0000256" key="3">
    <source>
        <dbReference type="ARBA" id="ARBA00022679"/>
    </source>
</evidence>
<comment type="subcellular location">
    <subcellularLocation>
        <location evidence="1 8">Cell membrane</location>
        <topology evidence="1 8">Multi-pass membrane protein</topology>
    </subcellularLocation>
</comment>
<feature type="transmembrane region" description="Helical" evidence="8">
    <location>
        <begin position="462"/>
        <end position="484"/>
    </location>
</feature>
<dbReference type="Pfam" id="PF20154">
    <property type="entry name" value="LNT_N"/>
    <property type="match status" value="1"/>
</dbReference>
<feature type="domain" description="CN hydrolase" evidence="10">
    <location>
        <begin position="200"/>
        <end position="452"/>
    </location>
</feature>
<dbReference type="STRING" id="239498.AXK60_23790"/>
<evidence type="ECO:0000256" key="2">
    <source>
        <dbReference type="ARBA" id="ARBA00022475"/>
    </source>
</evidence>
<dbReference type="HAMAP" id="MF_01148">
    <property type="entry name" value="Lnt"/>
    <property type="match status" value="1"/>
</dbReference>
<dbReference type="PANTHER" id="PTHR38686">
    <property type="entry name" value="APOLIPOPROTEIN N-ACYLTRANSFERASE"/>
    <property type="match status" value="1"/>
</dbReference>
<dbReference type="EMBL" id="LSRF01000014">
    <property type="protein sequence ID" value="KXP12225.1"/>
    <property type="molecule type" value="Genomic_DNA"/>
</dbReference>
<dbReference type="Gene3D" id="3.60.110.10">
    <property type="entry name" value="Carbon-nitrogen hydrolase"/>
    <property type="match status" value="1"/>
</dbReference>
<evidence type="ECO:0000256" key="4">
    <source>
        <dbReference type="ARBA" id="ARBA00022692"/>
    </source>
</evidence>
<protein>
    <recommendedName>
        <fullName evidence="8">Apolipoprotein N-acyltransferase</fullName>
        <shortName evidence="8">ALP N-acyltransferase</shortName>
        <ecNumber evidence="8">2.3.1.269</ecNumber>
    </recommendedName>
</protein>
<evidence type="ECO:0000259" key="10">
    <source>
        <dbReference type="PROSITE" id="PS50263"/>
    </source>
</evidence>
<dbReference type="Proteomes" id="UP000070258">
    <property type="component" value="Unassembled WGS sequence"/>
</dbReference>
<keyword evidence="2 8" id="KW-1003">Cell membrane</keyword>
<dbReference type="Pfam" id="PF00795">
    <property type="entry name" value="CN_hydrolase"/>
    <property type="match status" value="1"/>
</dbReference>
<sequence>MAAAGGGAMFISFPPTALWGAAPVGVALVVAAVWGCGIGQALLYGYAAGLAFFLPLLPWVGIYVGAGPWIALAAVEAVAVAVFGALVSRMVVLPGYPLWCACAWTATEALRSRLPFGGFPWGKLAFGQTDGPLVQLAAVGGAPAVSFAVALIGCSGFAVVRAALRRSPRAAVRASLGGILPFAGAALLIALPAYEPRASVTVAVIQGNVPRLGLDFNAQRAAVLENHLRRTEDLASAIESGQMPRPAMIVWPENASDIDPLRDRQVRARIDETVNRLGVPVLVGAVLSADDGTSRNVSIVWNPGSGPGQQHIKRRLVPFGEYLPMRPVATRLSAYADKAGRFVPGDGDGIVTLAGIPTAAAICYEVAFDDLIRESVRGGAQLITVPTNNATFGRTAMSFQQLAMSRLRAIEHRRTVLIAATSGVSAVVTPDGTVTDQSALFSADTLIATVPLDDRLTLATRWGALPEAITSALAAAALIAATVFKRRARRTSGLKRSVPADTTPVPIDEQKSP</sequence>
<dbReference type="InterPro" id="IPR036526">
    <property type="entry name" value="C-N_Hydrolase_sf"/>
</dbReference>
<comment type="caution">
    <text evidence="8">Lacks conserved residue(s) required for the propagation of feature annotation.</text>
</comment>
<keyword evidence="6 8" id="KW-0472">Membrane</keyword>
<dbReference type="InterPro" id="IPR004563">
    <property type="entry name" value="Apolipo_AcylTrfase"/>
</dbReference>
<dbReference type="CDD" id="cd07571">
    <property type="entry name" value="ALP_N-acyl_transferase"/>
    <property type="match status" value="1"/>
</dbReference>
<evidence type="ECO:0000256" key="8">
    <source>
        <dbReference type="HAMAP-Rule" id="MF_01148"/>
    </source>
</evidence>
<evidence type="ECO:0000313" key="12">
    <source>
        <dbReference type="Proteomes" id="UP000070258"/>
    </source>
</evidence>
<keyword evidence="5 8" id="KW-1133">Transmembrane helix</keyword>
<dbReference type="EC" id="2.3.1.269" evidence="8"/>
<dbReference type="PROSITE" id="PS50263">
    <property type="entry name" value="CN_HYDROLASE"/>
    <property type="match status" value="1"/>
</dbReference>
<dbReference type="GO" id="GO:0005886">
    <property type="term" value="C:plasma membrane"/>
    <property type="evidence" value="ECO:0007669"/>
    <property type="project" value="UniProtKB-SubCell"/>
</dbReference>
<feature type="transmembrane region" description="Helical" evidence="8">
    <location>
        <begin position="41"/>
        <end position="62"/>
    </location>
</feature>
<feature type="transmembrane region" description="Helical" evidence="8">
    <location>
        <begin position="176"/>
        <end position="194"/>
    </location>
</feature>
<dbReference type="PANTHER" id="PTHR38686:SF1">
    <property type="entry name" value="APOLIPOPROTEIN N-ACYLTRANSFERASE"/>
    <property type="match status" value="1"/>
</dbReference>
<feature type="transmembrane region" description="Helical" evidence="8">
    <location>
        <begin position="144"/>
        <end position="164"/>
    </location>
</feature>
<name>A0A138AP64_9ACTN</name>
<dbReference type="UniPathway" id="UPA00666"/>
<accession>A0A138AP64</accession>
<evidence type="ECO:0000256" key="9">
    <source>
        <dbReference type="SAM" id="MobiDB-lite"/>
    </source>
</evidence>
<keyword evidence="3 8" id="KW-0808">Transferase</keyword>
<evidence type="ECO:0000256" key="1">
    <source>
        <dbReference type="ARBA" id="ARBA00004651"/>
    </source>
</evidence>
<gene>
    <name evidence="8" type="primary">lnt</name>
    <name evidence="11" type="ORF">AXK60_23790</name>
</gene>
<reference evidence="12" key="1">
    <citation type="submission" date="2016-02" db="EMBL/GenBank/DDBJ databases">
        <authorList>
            <person name="Wen L."/>
            <person name="He K."/>
            <person name="Yang H."/>
        </authorList>
    </citation>
    <scope>NUCLEOTIDE SEQUENCE [LARGE SCALE GENOMIC DNA]</scope>
    <source>
        <strain evidence="12">JCM 15929</strain>
    </source>
</reference>
<dbReference type="InterPro" id="IPR045378">
    <property type="entry name" value="LNT_N"/>
</dbReference>
<feature type="region of interest" description="Disordered" evidence="9">
    <location>
        <begin position="492"/>
        <end position="513"/>
    </location>
</feature>